<sequence>MSRRRSLRLHLRHLLALVTTANKREEVSR</sequence>
<protein>
    <submittedName>
        <fullName evidence="1">Uncharacterized protein</fullName>
    </submittedName>
</protein>
<dbReference type="EMBL" id="AYJU01000003">
    <property type="protein sequence ID" value="EST55680.1"/>
    <property type="molecule type" value="Genomic_DNA"/>
</dbReference>
<gene>
    <name evidence="1" type="ORF">T458_06875</name>
</gene>
<name>V6MCQ4_9BACL</name>
<reference evidence="1 2" key="1">
    <citation type="journal article" date="2014" name="Genome Announc.">
        <title>Draft Genome Sequence of Brevibacillus panacihumi Strain W25, a Halotolerant Hydrocarbon-Degrading Bacterium.</title>
        <authorList>
            <person name="Wang X."/>
            <person name="Jin D."/>
            <person name="Zhou L."/>
            <person name="Wu L."/>
            <person name="An W."/>
            <person name="Chen Y."/>
            <person name="Zhao L."/>
        </authorList>
    </citation>
    <scope>NUCLEOTIDE SEQUENCE [LARGE SCALE GENOMIC DNA]</scope>
    <source>
        <strain evidence="1 2">W25</strain>
    </source>
</reference>
<organism evidence="1 2">
    <name type="scientific">Brevibacillus panacihumi W25</name>
    <dbReference type="NCBI Taxonomy" id="1408254"/>
    <lineage>
        <taxon>Bacteria</taxon>
        <taxon>Bacillati</taxon>
        <taxon>Bacillota</taxon>
        <taxon>Bacilli</taxon>
        <taxon>Bacillales</taxon>
        <taxon>Paenibacillaceae</taxon>
        <taxon>Brevibacillus</taxon>
    </lineage>
</organism>
<dbReference type="HOGENOM" id="CLU_3408865_0_0_9"/>
<proteinExistence type="predicted"/>
<evidence type="ECO:0000313" key="2">
    <source>
        <dbReference type="Proteomes" id="UP000017973"/>
    </source>
</evidence>
<dbReference type="AlphaFoldDB" id="V6MCQ4"/>
<dbReference type="Proteomes" id="UP000017973">
    <property type="component" value="Unassembled WGS sequence"/>
</dbReference>
<evidence type="ECO:0000313" key="1">
    <source>
        <dbReference type="EMBL" id="EST55680.1"/>
    </source>
</evidence>
<comment type="caution">
    <text evidence="1">The sequence shown here is derived from an EMBL/GenBank/DDBJ whole genome shotgun (WGS) entry which is preliminary data.</text>
</comment>
<keyword evidence="2" id="KW-1185">Reference proteome</keyword>
<accession>V6MCQ4</accession>